<protein>
    <submittedName>
        <fullName evidence="4">Cysteine desulfurase</fullName>
    </submittedName>
</protein>
<dbReference type="Gene3D" id="3.40.640.10">
    <property type="entry name" value="Type I PLP-dependent aspartate aminotransferase-like (Major domain)"/>
    <property type="match status" value="1"/>
</dbReference>
<keyword evidence="5" id="KW-1185">Reference proteome</keyword>
<gene>
    <name evidence="4" type="ORF">LMF89_23580</name>
</gene>
<dbReference type="InterPro" id="IPR016454">
    <property type="entry name" value="Cysteine_dSase"/>
</dbReference>
<evidence type="ECO:0000313" key="4">
    <source>
        <dbReference type="EMBL" id="MCC5468322.1"/>
    </source>
</evidence>
<dbReference type="PANTHER" id="PTHR11601">
    <property type="entry name" value="CYSTEINE DESULFURYLASE FAMILY MEMBER"/>
    <property type="match status" value="1"/>
</dbReference>
<feature type="domain" description="Aminotransferase class V" evidence="3">
    <location>
        <begin position="2"/>
        <end position="367"/>
    </location>
</feature>
<dbReference type="EMBL" id="JAJHJB010000058">
    <property type="protein sequence ID" value="MCC5468322.1"/>
    <property type="molecule type" value="Genomic_DNA"/>
</dbReference>
<reference evidence="4" key="1">
    <citation type="submission" date="2021-11" db="EMBL/GenBank/DDBJ databases">
        <title>Description of a new species Pelosinus isolated from the bottom sediments of Lake Baikal.</title>
        <authorList>
            <person name="Zakharyuk A."/>
        </authorList>
    </citation>
    <scope>NUCLEOTIDE SEQUENCE</scope>
    <source>
        <strain evidence="4">Bkl1</strain>
    </source>
</reference>
<dbReference type="Gene3D" id="1.10.260.50">
    <property type="match status" value="1"/>
</dbReference>
<name>A0ABS8HYQ6_9FIRM</name>
<dbReference type="SUPFAM" id="SSF53383">
    <property type="entry name" value="PLP-dependent transferases"/>
    <property type="match status" value="1"/>
</dbReference>
<dbReference type="Proteomes" id="UP001165492">
    <property type="component" value="Unassembled WGS sequence"/>
</dbReference>
<evidence type="ECO:0000313" key="5">
    <source>
        <dbReference type="Proteomes" id="UP001165492"/>
    </source>
</evidence>
<evidence type="ECO:0000256" key="2">
    <source>
        <dbReference type="ARBA" id="ARBA00022898"/>
    </source>
</evidence>
<dbReference type="Pfam" id="PF00266">
    <property type="entry name" value="Aminotran_5"/>
    <property type="match status" value="1"/>
</dbReference>
<dbReference type="NCBIfam" id="NF002806">
    <property type="entry name" value="PRK02948.1"/>
    <property type="match status" value="1"/>
</dbReference>
<dbReference type="InterPro" id="IPR015422">
    <property type="entry name" value="PyrdxlP-dep_Trfase_small"/>
</dbReference>
<dbReference type="InterPro" id="IPR000192">
    <property type="entry name" value="Aminotrans_V_dom"/>
</dbReference>
<dbReference type="Gene3D" id="3.90.1150.10">
    <property type="entry name" value="Aspartate Aminotransferase, domain 1"/>
    <property type="match status" value="1"/>
</dbReference>
<proteinExistence type="predicted"/>
<evidence type="ECO:0000256" key="1">
    <source>
        <dbReference type="ARBA" id="ARBA00001933"/>
    </source>
</evidence>
<sequence length="387" mass="42285">MIYFDNSATTLPDEDILATYHEIATGCFGNPSSLHRLGGKAALKLEQARGVCAASLGVKPEEIIFTSSGSESNNTIIKGLVTGKDFHGKHIITTSVEHASVYETCKQLENIGYSITYLPTDGEGCVHVKDVIREIRKDTILVAVMHVNSELGSIQPIADIGRLLSTYPTIHFHVDAVQSFGKLPLSPKEWGIDSLSISAHKFHGLRGAGLLYIRSGTSFSPLVNGGGQEHGYRAGTENVPCIVAMSKAMHKQHLQQKDNYSYLSNLKQYLLDGLIEIPGYMLNGPQKQSKVGAPHIINFSLPGLKSEELLLALESEDIYVSKSSACSSKSNKPSRVLLYAGISGIIANSAIRVSFSTYNTMEEVDTFILTLQMIVTKLRIKYQMKHN</sequence>
<dbReference type="PANTHER" id="PTHR11601:SF50">
    <property type="entry name" value="CYSTEINE DESULFURASE ISCS 2-RELATED"/>
    <property type="match status" value="1"/>
</dbReference>
<comment type="caution">
    <text evidence="4">The sequence shown here is derived from an EMBL/GenBank/DDBJ whole genome shotgun (WGS) entry which is preliminary data.</text>
</comment>
<keyword evidence="2" id="KW-0663">Pyridoxal phosphate</keyword>
<accession>A0ABS8HYQ6</accession>
<organism evidence="4 5">
    <name type="scientific">Pelosinus baikalensis</name>
    <dbReference type="NCBI Taxonomy" id="2892015"/>
    <lineage>
        <taxon>Bacteria</taxon>
        <taxon>Bacillati</taxon>
        <taxon>Bacillota</taxon>
        <taxon>Negativicutes</taxon>
        <taxon>Selenomonadales</taxon>
        <taxon>Sporomusaceae</taxon>
        <taxon>Pelosinus</taxon>
    </lineage>
</organism>
<dbReference type="PIRSF" id="PIRSF005572">
    <property type="entry name" value="NifS"/>
    <property type="match status" value="1"/>
</dbReference>
<dbReference type="InterPro" id="IPR015421">
    <property type="entry name" value="PyrdxlP-dep_Trfase_major"/>
</dbReference>
<dbReference type="RefSeq" id="WP_229537180.1">
    <property type="nucleotide sequence ID" value="NZ_JAJHJB010000058.1"/>
</dbReference>
<evidence type="ECO:0000259" key="3">
    <source>
        <dbReference type="Pfam" id="PF00266"/>
    </source>
</evidence>
<comment type="cofactor">
    <cofactor evidence="1">
        <name>pyridoxal 5'-phosphate</name>
        <dbReference type="ChEBI" id="CHEBI:597326"/>
    </cofactor>
</comment>
<dbReference type="InterPro" id="IPR015424">
    <property type="entry name" value="PyrdxlP-dep_Trfase"/>
</dbReference>